<reference evidence="8" key="1">
    <citation type="submission" date="2007-03" db="EMBL/GenBank/DDBJ databases">
        <title>Annotation of Culex pipiens quinquefasciatus.</title>
        <authorList>
            <consortium name="The Broad Institute Genome Sequencing Platform"/>
            <person name="Atkinson P.W."/>
            <person name="Hemingway J."/>
            <person name="Christensen B.M."/>
            <person name="Higgs S."/>
            <person name="Kodira C."/>
            <person name="Hannick L."/>
            <person name="Megy K."/>
            <person name="O'Leary S."/>
            <person name="Pearson M."/>
            <person name="Haas B.J."/>
            <person name="Mauceli E."/>
            <person name="Wortman J.R."/>
            <person name="Lee N.H."/>
            <person name="Guigo R."/>
            <person name="Stanke M."/>
            <person name="Alvarado L."/>
            <person name="Amedeo P."/>
            <person name="Antoine C.H."/>
            <person name="Arensburger P."/>
            <person name="Bidwell S.L."/>
            <person name="Crawford M."/>
            <person name="Camaro F."/>
            <person name="Devon K."/>
            <person name="Engels R."/>
            <person name="Hammond M."/>
            <person name="Howarth C."/>
            <person name="Koehrsen M."/>
            <person name="Lawson D."/>
            <person name="Montgomery P."/>
            <person name="Nene V."/>
            <person name="Nusbaum C."/>
            <person name="Puiu D."/>
            <person name="Romero-Severson J."/>
            <person name="Severson D.W."/>
            <person name="Shumway M."/>
            <person name="Sisk P."/>
            <person name="Stolte C."/>
            <person name="Zeng Q."/>
            <person name="Eisenstadt E."/>
            <person name="Fraser-Liggett C."/>
            <person name="Strausberg R."/>
            <person name="Galagan J."/>
            <person name="Birren B."/>
            <person name="Collins F.H."/>
        </authorList>
    </citation>
    <scope>NUCLEOTIDE SEQUENCE [LARGE SCALE GENOMIC DNA]</scope>
    <source>
        <strain evidence="8">JHB</strain>
    </source>
</reference>
<name>B0WKS4_CULQU</name>
<dbReference type="SUPFAM" id="SSF50494">
    <property type="entry name" value="Trypsin-like serine proteases"/>
    <property type="match status" value="1"/>
</dbReference>
<gene>
    <name evidence="9" type="primary">6039786</name>
    <name evidence="8" type="ORF">CpipJ_CPIJ007202</name>
</gene>
<evidence type="ECO:0000256" key="5">
    <source>
        <dbReference type="ARBA" id="ARBA00022825"/>
    </source>
</evidence>
<dbReference type="InterPro" id="IPR050127">
    <property type="entry name" value="Serine_Proteases_S1"/>
</dbReference>
<evidence type="ECO:0000313" key="9">
    <source>
        <dbReference type="EnsemblMetazoa" id="CPIJ007202-PA"/>
    </source>
</evidence>
<keyword evidence="2" id="KW-0964">Secreted</keyword>
<dbReference type="Pfam" id="PF00089">
    <property type="entry name" value="Trypsin"/>
    <property type="match status" value="1"/>
</dbReference>
<dbReference type="KEGG" id="cqu:CpipJ_CPIJ007202"/>
<evidence type="ECO:0000259" key="7">
    <source>
        <dbReference type="PROSITE" id="PS50240"/>
    </source>
</evidence>
<dbReference type="Gene3D" id="2.40.10.10">
    <property type="entry name" value="Trypsin-like serine proteases"/>
    <property type="match status" value="1"/>
</dbReference>
<dbReference type="InterPro" id="IPR043504">
    <property type="entry name" value="Peptidase_S1_PA_chymotrypsin"/>
</dbReference>
<evidence type="ECO:0000256" key="4">
    <source>
        <dbReference type="ARBA" id="ARBA00022801"/>
    </source>
</evidence>
<evidence type="ECO:0000256" key="1">
    <source>
        <dbReference type="ARBA" id="ARBA00004613"/>
    </source>
</evidence>
<dbReference type="PANTHER" id="PTHR24264:SF65">
    <property type="entry name" value="SRCR DOMAIN-CONTAINING PROTEIN"/>
    <property type="match status" value="1"/>
</dbReference>
<keyword evidence="3 8" id="KW-0645">Protease</keyword>
<accession>B0WKS4</accession>
<dbReference type="InParanoid" id="B0WKS4"/>
<dbReference type="HOGENOM" id="CLU_006842_13_2_1"/>
<dbReference type="eggNOG" id="KOG3627">
    <property type="taxonomic scope" value="Eukaryota"/>
</dbReference>
<feature type="domain" description="Peptidase S1" evidence="7">
    <location>
        <begin position="38"/>
        <end position="124"/>
    </location>
</feature>
<keyword evidence="5" id="KW-0720">Serine protease</keyword>
<dbReference type="GO" id="GO:0004252">
    <property type="term" value="F:serine-type endopeptidase activity"/>
    <property type="evidence" value="ECO:0007669"/>
    <property type="project" value="InterPro"/>
</dbReference>
<evidence type="ECO:0000313" key="8">
    <source>
        <dbReference type="EMBL" id="EDS30016.1"/>
    </source>
</evidence>
<evidence type="ECO:0000313" key="10">
    <source>
        <dbReference type="Proteomes" id="UP000002320"/>
    </source>
</evidence>
<keyword evidence="4" id="KW-0378">Hydrolase</keyword>
<proteinExistence type="inferred from homology"/>
<dbReference type="Proteomes" id="UP000002320">
    <property type="component" value="Unassembled WGS sequence"/>
</dbReference>
<dbReference type="EMBL" id="DS231975">
    <property type="protein sequence ID" value="EDS30016.1"/>
    <property type="molecule type" value="Genomic_DNA"/>
</dbReference>
<dbReference type="GO" id="GO:0005615">
    <property type="term" value="C:extracellular space"/>
    <property type="evidence" value="ECO:0007669"/>
    <property type="project" value="TreeGrafter"/>
</dbReference>
<reference evidence="9" key="2">
    <citation type="submission" date="2021-02" db="UniProtKB">
        <authorList>
            <consortium name="EnsemblMetazoa"/>
        </authorList>
    </citation>
    <scope>IDENTIFICATION</scope>
    <source>
        <strain evidence="9">JHB</strain>
    </source>
</reference>
<keyword evidence="10" id="KW-1185">Reference proteome</keyword>
<dbReference type="InterPro" id="IPR009003">
    <property type="entry name" value="Peptidase_S1_PA"/>
</dbReference>
<evidence type="ECO:0000256" key="3">
    <source>
        <dbReference type="ARBA" id="ARBA00022670"/>
    </source>
</evidence>
<comment type="similarity">
    <text evidence="6">Belongs to the peptidase S1 family. CLIP subfamily.</text>
</comment>
<dbReference type="PROSITE" id="PS50240">
    <property type="entry name" value="TRYPSIN_DOM"/>
    <property type="match status" value="1"/>
</dbReference>
<dbReference type="InterPro" id="IPR033116">
    <property type="entry name" value="TRYPSIN_SER"/>
</dbReference>
<dbReference type="STRING" id="7176.B0WKS4"/>
<sequence>MHHPRHKMKKRFWPIFQMLIIPSTDQKIKTEVTFKLHVQLNAVNKTFCDVVYPRGVASSQLCAGAEAGKSSCHGDSGGALVATVDGYAYGYGIVSYGRACGKEHIPVVYTRVTSFLDWIEQNMD</sequence>
<organism>
    <name type="scientific">Culex quinquefasciatus</name>
    <name type="common">Southern house mosquito</name>
    <name type="synonym">Culex pungens</name>
    <dbReference type="NCBI Taxonomy" id="7176"/>
    <lineage>
        <taxon>Eukaryota</taxon>
        <taxon>Metazoa</taxon>
        <taxon>Ecdysozoa</taxon>
        <taxon>Arthropoda</taxon>
        <taxon>Hexapoda</taxon>
        <taxon>Insecta</taxon>
        <taxon>Pterygota</taxon>
        <taxon>Neoptera</taxon>
        <taxon>Endopterygota</taxon>
        <taxon>Diptera</taxon>
        <taxon>Nematocera</taxon>
        <taxon>Culicoidea</taxon>
        <taxon>Culicidae</taxon>
        <taxon>Culicinae</taxon>
        <taxon>Culicini</taxon>
        <taxon>Culex</taxon>
        <taxon>Culex</taxon>
    </lineage>
</organism>
<evidence type="ECO:0000256" key="6">
    <source>
        <dbReference type="ARBA" id="ARBA00024195"/>
    </source>
</evidence>
<dbReference type="GO" id="GO:0006508">
    <property type="term" value="P:proteolysis"/>
    <property type="evidence" value="ECO:0007669"/>
    <property type="project" value="UniProtKB-KW"/>
</dbReference>
<dbReference type="PROSITE" id="PS00135">
    <property type="entry name" value="TRYPSIN_SER"/>
    <property type="match status" value="1"/>
</dbReference>
<comment type="subcellular location">
    <subcellularLocation>
        <location evidence="1">Secreted</location>
    </subcellularLocation>
</comment>
<dbReference type="EnsemblMetazoa" id="CPIJ007202-RA">
    <property type="protein sequence ID" value="CPIJ007202-PA"/>
    <property type="gene ID" value="CPIJ007202"/>
</dbReference>
<dbReference type="VEuPathDB" id="VectorBase:CPIJ007202"/>
<evidence type="ECO:0000256" key="2">
    <source>
        <dbReference type="ARBA" id="ARBA00022525"/>
    </source>
</evidence>
<protein>
    <submittedName>
        <fullName evidence="8 9">Serine protease</fullName>
    </submittedName>
</protein>
<dbReference type="PANTHER" id="PTHR24264">
    <property type="entry name" value="TRYPSIN-RELATED"/>
    <property type="match status" value="1"/>
</dbReference>
<dbReference type="InterPro" id="IPR001254">
    <property type="entry name" value="Trypsin_dom"/>
</dbReference>
<dbReference type="AlphaFoldDB" id="B0WKS4"/>